<keyword evidence="1" id="KW-0732">Signal</keyword>
<sequence length="205" mass="22354">MTSGFKLFSIAIMSIALAGCQNLFQRTGEECTTVGPCNGNTVDMGASSILNQSPQSSVRRVVKQPPIIINATGYAAVSTSKRFSKSQARLMALRSSTLDAYRNLSERVYGLKLDGSSSLNNMVLQHDELRSYIDSYLVGAKVVSQREHEDGTFETVVEMALQENFRECVSTPSAISSNPLCRTHQSHNTVNAASPNTTANFYTIE</sequence>
<dbReference type="Proteomes" id="UP000256542">
    <property type="component" value="Unassembled WGS sequence"/>
</dbReference>
<name>A0A3E0DH87_9GAMM</name>
<dbReference type="InterPro" id="IPR024952">
    <property type="entry name" value="LPP20-like_dom"/>
</dbReference>
<dbReference type="RefSeq" id="WP_115898805.1">
    <property type="nucleotide sequence ID" value="NZ_QUNG01000014.1"/>
</dbReference>
<dbReference type="OrthoDB" id="7348506at2"/>
<gene>
    <name evidence="3" type="ORF">DFP81_11425</name>
</gene>
<keyword evidence="4" id="KW-1185">Reference proteome</keyword>
<dbReference type="PROSITE" id="PS51257">
    <property type="entry name" value="PROKAR_LIPOPROTEIN"/>
    <property type="match status" value="1"/>
</dbReference>
<dbReference type="Pfam" id="PF02169">
    <property type="entry name" value="LPP20"/>
    <property type="match status" value="1"/>
</dbReference>
<reference evidence="3 4" key="1">
    <citation type="submission" date="2018-08" db="EMBL/GenBank/DDBJ databases">
        <title>Genomic Encyclopedia of Type Strains, Phase III (KMG-III): the genomes of soil and plant-associated and newly described type strains.</title>
        <authorList>
            <person name="Whitman W."/>
        </authorList>
    </citation>
    <scope>NUCLEOTIDE SEQUENCE [LARGE SCALE GENOMIC DNA]</scope>
    <source>
        <strain evidence="3 4">CECT 7375</strain>
    </source>
</reference>
<evidence type="ECO:0000259" key="2">
    <source>
        <dbReference type="Pfam" id="PF02169"/>
    </source>
</evidence>
<organism evidence="3 4">
    <name type="scientific">Marinomonas pollencensis</name>
    <dbReference type="NCBI Taxonomy" id="491954"/>
    <lineage>
        <taxon>Bacteria</taxon>
        <taxon>Pseudomonadati</taxon>
        <taxon>Pseudomonadota</taxon>
        <taxon>Gammaproteobacteria</taxon>
        <taxon>Oceanospirillales</taxon>
        <taxon>Oceanospirillaceae</taxon>
        <taxon>Marinomonas</taxon>
    </lineage>
</organism>
<evidence type="ECO:0000313" key="3">
    <source>
        <dbReference type="EMBL" id="REG81438.1"/>
    </source>
</evidence>
<feature type="chain" id="PRO_5017581899" description="Lipoprotein LPP20-like domain-containing protein" evidence="1">
    <location>
        <begin position="19"/>
        <end position="205"/>
    </location>
</feature>
<feature type="domain" description="Lipoprotein LPP20-like" evidence="2">
    <location>
        <begin position="84"/>
        <end position="158"/>
    </location>
</feature>
<dbReference type="AlphaFoldDB" id="A0A3E0DH87"/>
<comment type="caution">
    <text evidence="3">The sequence shown here is derived from an EMBL/GenBank/DDBJ whole genome shotgun (WGS) entry which is preliminary data.</text>
</comment>
<accession>A0A3E0DH87</accession>
<protein>
    <recommendedName>
        <fullName evidence="2">Lipoprotein LPP20-like domain-containing protein</fullName>
    </recommendedName>
</protein>
<dbReference type="EMBL" id="QUNG01000014">
    <property type="protein sequence ID" value="REG81438.1"/>
    <property type="molecule type" value="Genomic_DNA"/>
</dbReference>
<proteinExistence type="predicted"/>
<evidence type="ECO:0000256" key="1">
    <source>
        <dbReference type="SAM" id="SignalP"/>
    </source>
</evidence>
<feature type="signal peptide" evidence="1">
    <location>
        <begin position="1"/>
        <end position="18"/>
    </location>
</feature>
<evidence type="ECO:0000313" key="4">
    <source>
        <dbReference type="Proteomes" id="UP000256542"/>
    </source>
</evidence>